<accession>A0A3E0VD35</accession>
<proteinExistence type="predicted"/>
<protein>
    <recommendedName>
        <fullName evidence="1">Polymerase nucleotidyl transferase domain-containing protein</fullName>
    </recommendedName>
</protein>
<organism evidence="2 3">
    <name type="scientific">Subtercola boreus</name>
    <dbReference type="NCBI Taxonomy" id="120213"/>
    <lineage>
        <taxon>Bacteria</taxon>
        <taxon>Bacillati</taxon>
        <taxon>Actinomycetota</taxon>
        <taxon>Actinomycetes</taxon>
        <taxon>Micrococcales</taxon>
        <taxon>Microbacteriaceae</taxon>
        <taxon>Subtercola</taxon>
    </lineage>
</organism>
<dbReference type="Gene3D" id="3.30.460.10">
    <property type="entry name" value="Beta Polymerase, domain 2"/>
    <property type="match status" value="1"/>
</dbReference>
<evidence type="ECO:0000259" key="1">
    <source>
        <dbReference type="Pfam" id="PF01909"/>
    </source>
</evidence>
<dbReference type="Pfam" id="PF01909">
    <property type="entry name" value="NTP_transf_2"/>
    <property type="match status" value="1"/>
</dbReference>
<sequence length="218" mass="23567">MNLSHPMTSLVRSLEGRIFTTLARTTDGLTGSRVAHLIEHASNPGIQTALKRMVLEGTVLSRRVGSASVYELNREHLLWPAIETLVEATNEVVHSLEARIVTEVQAVLGTREARIVTLAFFGSVARGTSTANSDIDLVAYFPLTVDDEAAERVVSALTSKVPRWTGNECNIYALSGADAVALKSADDPLLLSWHQDSRTFNGPDLRTILGAATVSDSR</sequence>
<dbReference type="Proteomes" id="UP000256709">
    <property type="component" value="Unassembled WGS sequence"/>
</dbReference>
<evidence type="ECO:0000313" key="2">
    <source>
        <dbReference type="EMBL" id="RFA07575.1"/>
    </source>
</evidence>
<reference evidence="2 3" key="1">
    <citation type="submission" date="2017-04" db="EMBL/GenBank/DDBJ databases">
        <title>Comparative genome analysis of Subtercola boreus.</title>
        <authorList>
            <person name="Cho Y.-J."/>
            <person name="Cho A."/>
            <person name="Kim O.-S."/>
            <person name="Lee J.-I."/>
        </authorList>
    </citation>
    <scope>NUCLEOTIDE SEQUENCE [LARGE SCALE GENOMIC DNA]</scope>
    <source>
        <strain evidence="2 3">P27444</strain>
    </source>
</reference>
<dbReference type="EMBL" id="NBXA01000026">
    <property type="protein sequence ID" value="RFA07575.1"/>
    <property type="molecule type" value="Genomic_DNA"/>
</dbReference>
<gene>
    <name evidence="2" type="ORF">B7R21_15425</name>
</gene>
<dbReference type="InterPro" id="IPR002934">
    <property type="entry name" value="Polymerase_NTP_transf_dom"/>
</dbReference>
<dbReference type="AlphaFoldDB" id="A0A3E0VD35"/>
<dbReference type="OrthoDB" id="3826063at2"/>
<dbReference type="InterPro" id="IPR043519">
    <property type="entry name" value="NT_sf"/>
</dbReference>
<dbReference type="CDD" id="cd05403">
    <property type="entry name" value="NT_KNTase_like"/>
    <property type="match status" value="1"/>
</dbReference>
<dbReference type="GO" id="GO:0016779">
    <property type="term" value="F:nucleotidyltransferase activity"/>
    <property type="evidence" value="ECO:0007669"/>
    <property type="project" value="InterPro"/>
</dbReference>
<dbReference type="SUPFAM" id="SSF81301">
    <property type="entry name" value="Nucleotidyltransferase"/>
    <property type="match status" value="1"/>
</dbReference>
<feature type="domain" description="Polymerase nucleotidyl transferase" evidence="1">
    <location>
        <begin position="113"/>
        <end position="146"/>
    </location>
</feature>
<evidence type="ECO:0000313" key="3">
    <source>
        <dbReference type="Proteomes" id="UP000256709"/>
    </source>
</evidence>
<comment type="caution">
    <text evidence="2">The sequence shown here is derived from an EMBL/GenBank/DDBJ whole genome shotgun (WGS) entry which is preliminary data.</text>
</comment>
<name>A0A3E0VD35_9MICO</name>